<keyword evidence="2" id="KW-0805">Transcription regulation</keyword>
<dbReference type="GO" id="GO:0003677">
    <property type="term" value="F:DNA binding"/>
    <property type="evidence" value="ECO:0007669"/>
    <property type="project" value="UniProtKB-KW"/>
</dbReference>
<evidence type="ECO:0000256" key="3">
    <source>
        <dbReference type="ARBA" id="ARBA00023125"/>
    </source>
</evidence>
<dbReference type="InterPro" id="IPR001739">
    <property type="entry name" value="Methyl_CpG_DNA-bd"/>
</dbReference>
<protein>
    <recommendedName>
        <fullName evidence="7">MBD domain-containing protein</fullName>
    </recommendedName>
</protein>
<dbReference type="EnsemblPlants" id="EMT21477">
    <property type="protein sequence ID" value="EMT21477"/>
    <property type="gene ID" value="F775_23896"/>
</dbReference>
<keyword evidence="3" id="KW-0238">DNA-binding</keyword>
<feature type="compositionally biased region" description="Basic and acidic residues" evidence="6">
    <location>
        <begin position="379"/>
        <end position="396"/>
    </location>
</feature>
<accession>M8C325</accession>
<evidence type="ECO:0000256" key="1">
    <source>
        <dbReference type="ARBA" id="ARBA00004123"/>
    </source>
</evidence>
<keyword evidence="4" id="KW-0804">Transcription</keyword>
<dbReference type="Gene3D" id="3.30.890.10">
    <property type="entry name" value="Methyl-cpg-binding Protein 2, Chain A"/>
    <property type="match status" value="3"/>
</dbReference>
<feature type="region of interest" description="Disordered" evidence="6">
    <location>
        <begin position="332"/>
        <end position="424"/>
    </location>
</feature>
<evidence type="ECO:0000256" key="4">
    <source>
        <dbReference type="ARBA" id="ARBA00023163"/>
    </source>
</evidence>
<name>M8C325_AEGTA</name>
<dbReference type="PANTHER" id="PTHR34067">
    <property type="entry name" value="OS04G0193200 PROTEIN"/>
    <property type="match status" value="1"/>
</dbReference>
<dbReference type="AlphaFoldDB" id="M8C325"/>
<dbReference type="GO" id="GO:0005634">
    <property type="term" value="C:nucleus"/>
    <property type="evidence" value="ECO:0007669"/>
    <property type="project" value="UniProtKB-SubCell"/>
</dbReference>
<reference evidence="8" key="1">
    <citation type="submission" date="2015-06" db="UniProtKB">
        <authorList>
            <consortium name="EnsemblPlants"/>
        </authorList>
    </citation>
    <scope>IDENTIFICATION</scope>
</reference>
<dbReference type="SUPFAM" id="SSF54171">
    <property type="entry name" value="DNA-binding domain"/>
    <property type="match status" value="3"/>
</dbReference>
<keyword evidence="5" id="KW-0539">Nucleus</keyword>
<comment type="subcellular location">
    <subcellularLocation>
        <location evidence="1">Nucleus</location>
    </subcellularLocation>
</comment>
<evidence type="ECO:0000256" key="2">
    <source>
        <dbReference type="ARBA" id="ARBA00023015"/>
    </source>
</evidence>
<evidence type="ECO:0000313" key="8">
    <source>
        <dbReference type="EnsemblPlants" id="EMT21477"/>
    </source>
</evidence>
<sequence>MAPPYVVIPLPCPSSHRRPLRHMPRPTALVPGLARSWPHHRVRHPGGNDPKAQPGSRLRFVFSEISIFPRSCAQKDYTCLGGMEGSVSDVEEVKLLKDVKGKMEDAVVEAPDWLPDGWIMEVQRGDNGTLYKYFISPVSGAKFRMKSEVLNYLFSEMDEHYLEAKDSVDHKMLPKSHEWLPKGWLLEIRAGGENMDKMYKFYVYPALGIRAFSKEDVLLYVNEMKIPECDTNGKCDTSSRDNILAEVEFNPSGLPDGWVKEMVYRKTLKGTRKDPYYTDPVSSYAFRTLTSVVRFLQTGNITKRSFIQRTSVHELYNFEKSADLHESLRKRLTKNVMNDKTNASPSRPRRSKKVKKIDMHEQNSDEDVNTSADLVLPNEHQEIKKENMKAKGKEAYSSRTIKRPRGRPPKVARKTEEDIIKKEE</sequence>
<feature type="compositionally biased region" description="Basic and acidic residues" evidence="6">
    <location>
        <begin position="413"/>
        <end position="424"/>
    </location>
</feature>
<feature type="domain" description="MBD" evidence="7">
    <location>
        <begin position="244"/>
        <end position="323"/>
    </location>
</feature>
<organism evidence="8">
    <name type="scientific">Aegilops tauschii</name>
    <name type="common">Tausch's goatgrass</name>
    <name type="synonym">Aegilops squarrosa</name>
    <dbReference type="NCBI Taxonomy" id="37682"/>
    <lineage>
        <taxon>Eukaryota</taxon>
        <taxon>Viridiplantae</taxon>
        <taxon>Streptophyta</taxon>
        <taxon>Embryophyta</taxon>
        <taxon>Tracheophyta</taxon>
        <taxon>Spermatophyta</taxon>
        <taxon>Magnoliopsida</taxon>
        <taxon>Liliopsida</taxon>
        <taxon>Poales</taxon>
        <taxon>Poaceae</taxon>
        <taxon>BOP clade</taxon>
        <taxon>Pooideae</taxon>
        <taxon>Triticodae</taxon>
        <taxon>Triticeae</taxon>
        <taxon>Triticinae</taxon>
        <taxon>Aegilops</taxon>
    </lineage>
</organism>
<evidence type="ECO:0000259" key="7">
    <source>
        <dbReference type="PROSITE" id="PS50982"/>
    </source>
</evidence>
<dbReference type="PROSITE" id="PS50982">
    <property type="entry name" value="MBD"/>
    <property type="match status" value="2"/>
</dbReference>
<feature type="domain" description="MBD" evidence="7">
    <location>
        <begin position="104"/>
        <end position="175"/>
    </location>
</feature>
<evidence type="ECO:0000256" key="5">
    <source>
        <dbReference type="ARBA" id="ARBA00023242"/>
    </source>
</evidence>
<feature type="compositionally biased region" description="Basic residues" evidence="6">
    <location>
        <begin position="400"/>
        <end position="412"/>
    </location>
</feature>
<proteinExistence type="predicted"/>
<evidence type="ECO:0000256" key="6">
    <source>
        <dbReference type="SAM" id="MobiDB-lite"/>
    </source>
</evidence>
<dbReference type="PANTHER" id="PTHR34067:SF25">
    <property type="entry name" value="OS04G0193200 PROTEIN"/>
    <property type="match status" value="1"/>
</dbReference>
<dbReference type="InterPro" id="IPR038945">
    <property type="entry name" value="MBD13-like"/>
</dbReference>
<dbReference type="InterPro" id="IPR016177">
    <property type="entry name" value="DNA-bd_dom_sf"/>
</dbReference>
<dbReference type="Pfam" id="PF01429">
    <property type="entry name" value="MBD"/>
    <property type="match status" value="1"/>
</dbReference>